<evidence type="ECO:0000313" key="3">
    <source>
        <dbReference type="Proteomes" id="UP000284706"/>
    </source>
</evidence>
<dbReference type="OrthoDB" id="3127336at2759"/>
<dbReference type="EMBL" id="NHYE01004237">
    <property type="protein sequence ID" value="PPQ85707.1"/>
    <property type="molecule type" value="Genomic_DNA"/>
</dbReference>
<sequence length="300" mass="33690">MRLAVPSNANQLASTSERGRQRQRLGLEEGWKRRRDEKDEGWWRFDYALALGHIYPPRRAIARRGWIFSFPFDNTTPRLPRVEDARPPRPPLPPSYPIFAREDEQEVEPDPGAPTLSRQARAHLPRIEEQARGGCSTVWCSGCRRRRCPHCRCWPCLSTCHQAERVSCVLGVTPAFPLPLARRAEHVAGAVAPRYHQPTPLTLPWLYALAMCEFRVDAAHQTESDVGASGGAAATMVYGHILLCLRMQAGGGIVSLAWRWLRGANRLARSQDAGPLIASLPLFLPLQHRDSSCCLCFVFL</sequence>
<organism evidence="2 3">
    <name type="scientific">Gymnopilus dilepis</name>
    <dbReference type="NCBI Taxonomy" id="231916"/>
    <lineage>
        <taxon>Eukaryota</taxon>
        <taxon>Fungi</taxon>
        <taxon>Dikarya</taxon>
        <taxon>Basidiomycota</taxon>
        <taxon>Agaricomycotina</taxon>
        <taxon>Agaricomycetes</taxon>
        <taxon>Agaricomycetidae</taxon>
        <taxon>Agaricales</taxon>
        <taxon>Agaricineae</taxon>
        <taxon>Hymenogastraceae</taxon>
        <taxon>Gymnopilus</taxon>
    </lineage>
</organism>
<keyword evidence="3" id="KW-1185">Reference proteome</keyword>
<feature type="region of interest" description="Disordered" evidence="1">
    <location>
        <begin position="1"/>
        <end position="22"/>
    </location>
</feature>
<protein>
    <submittedName>
        <fullName evidence="2">Uncharacterized protein</fullName>
    </submittedName>
</protein>
<comment type="caution">
    <text evidence="2">The sequence shown here is derived from an EMBL/GenBank/DDBJ whole genome shotgun (WGS) entry which is preliminary data.</text>
</comment>
<dbReference type="InParanoid" id="A0A409X4Q9"/>
<proteinExistence type="predicted"/>
<evidence type="ECO:0000256" key="1">
    <source>
        <dbReference type="SAM" id="MobiDB-lite"/>
    </source>
</evidence>
<dbReference type="AlphaFoldDB" id="A0A409X4Q9"/>
<dbReference type="Proteomes" id="UP000284706">
    <property type="component" value="Unassembled WGS sequence"/>
</dbReference>
<evidence type="ECO:0000313" key="2">
    <source>
        <dbReference type="EMBL" id="PPQ85707.1"/>
    </source>
</evidence>
<gene>
    <name evidence="2" type="ORF">CVT26_006156</name>
</gene>
<feature type="compositionally biased region" description="Polar residues" evidence="1">
    <location>
        <begin position="7"/>
        <end position="16"/>
    </location>
</feature>
<accession>A0A409X4Q9</accession>
<name>A0A409X4Q9_9AGAR</name>
<reference evidence="2 3" key="1">
    <citation type="journal article" date="2018" name="Evol. Lett.">
        <title>Horizontal gene cluster transfer increased hallucinogenic mushroom diversity.</title>
        <authorList>
            <person name="Reynolds H.T."/>
            <person name="Vijayakumar V."/>
            <person name="Gluck-Thaler E."/>
            <person name="Korotkin H.B."/>
            <person name="Matheny P.B."/>
            <person name="Slot J.C."/>
        </authorList>
    </citation>
    <scope>NUCLEOTIDE SEQUENCE [LARGE SCALE GENOMIC DNA]</scope>
    <source>
        <strain evidence="2 3">SRW20</strain>
    </source>
</reference>